<keyword evidence="1" id="KW-1133">Transmembrane helix</keyword>
<keyword evidence="1" id="KW-0812">Transmembrane</keyword>
<feature type="transmembrane region" description="Helical" evidence="1">
    <location>
        <begin position="34"/>
        <end position="64"/>
    </location>
</feature>
<keyword evidence="4" id="KW-1185">Reference proteome</keyword>
<evidence type="ECO:0000313" key="4">
    <source>
        <dbReference type="Proteomes" id="UP000282184"/>
    </source>
</evidence>
<dbReference type="InterPro" id="IPR018639">
    <property type="entry name" value="DUF2062"/>
</dbReference>
<dbReference type="Pfam" id="PF09835">
    <property type="entry name" value="DUF2062"/>
    <property type="match status" value="1"/>
</dbReference>
<dbReference type="PANTHER" id="PTHR35102:SF1">
    <property type="entry name" value="E3 UBIQUITIN-PROTEIN LIGASE"/>
    <property type="match status" value="1"/>
</dbReference>
<name>A0A3S0IQC7_9BACT</name>
<dbReference type="PANTHER" id="PTHR35102">
    <property type="entry name" value="E3 UBIQUITIN-PROTEIN LIGASE"/>
    <property type="match status" value="1"/>
</dbReference>
<dbReference type="Proteomes" id="UP000282184">
    <property type="component" value="Unassembled WGS sequence"/>
</dbReference>
<dbReference type="AlphaFoldDB" id="A0A3S0IQC7"/>
<organism evidence="3 4">
    <name type="scientific">Hymenobacter gummosus</name>
    <dbReference type="NCBI Taxonomy" id="1776032"/>
    <lineage>
        <taxon>Bacteria</taxon>
        <taxon>Pseudomonadati</taxon>
        <taxon>Bacteroidota</taxon>
        <taxon>Cytophagia</taxon>
        <taxon>Cytophagales</taxon>
        <taxon>Hymenobacteraceae</taxon>
        <taxon>Hymenobacter</taxon>
    </lineage>
</organism>
<accession>A0A3S0IQC7</accession>
<evidence type="ECO:0000259" key="2">
    <source>
        <dbReference type="Pfam" id="PF09835"/>
    </source>
</evidence>
<keyword evidence="1" id="KW-0472">Membrane</keyword>
<dbReference type="EMBL" id="RXOF01000003">
    <property type="protein sequence ID" value="RTQ51664.1"/>
    <property type="molecule type" value="Genomic_DNA"/>
</dbReference>
<feature type="transmembrane region" description="Helical" evidence="1">
    <location>
        <begin position="131"/>
        <end position="153"/>
    </location>
</feature>
<evidence type="ECO:0000256" key="1">
    <source>
        <dbReference type="SAM" id="Phobius"/>
    </source>
</evidence>
<sequence>MSTDTAAPRPGFFRRRVVEPLLGQLRQGLSPTQLALTVTLGTAFGLVPLLGVTTVLGTAVAVWLRLNVGALLLVSHLLSPVQLLILLPLLRYGARLLGGPAHISLERLQYLLSHDWQAALQLFWRAEVGALLLWLVGSIPVGLALYALLVPLFRRVARRQQAQAEISAAE</sequence>
<feature type="domain" description="DUF2062" evidence="2">
    <location>
        <begin position="22"/>
        <end position="160"/>
    </location>
</feature>
<gene>
    <name evidence="3" type="ORF">EJV47_07665</name>
</gene>
<comment type="caution">
    <text evidence="3">The sequence shown here is derived from an EMBL/GenBank/DDBJ whole genome shotgun (WGS) entry which is preliminary data.</text>
</comment>
<protein>
    <submittedName>
        <fullName evidence="3">DUF2062 domain-containing protein</fullName>
    </submittedName>
</protein>
<feature type="transmembrane region" description="Helical" evidence="1">
    <location>
        <begin position="71"/>
        <end position="90"/>
    </location>
</feature>
<evidence type="ECO:0000313" key="3">
    <source>
        <dbReference type="EMBL" id="RTQ51664.1"/>
    </source>
</evidence>
<proteinExistence type="predicted"/>
<dbReference type="OrthoDB" id="978759at2"/>
<dbReference type="RefSeq" id="WP_126692556.1">
    <property type="nucleotide sequence ID" value="NZ_RXOF01000003.1"/>
</dbReference>
<reference evidence="3 4" key="1">
    <citation type="submission" date="2018-12" db="EMBL/GenBank/DDBJ databases">
        <title>Hymenobacter gummosus sp. nov., isolated from a spring.</title>
        <authorList>
            <person name="Nie L."/>
        </authorList>
    </citation>
    <scope>NUCLEOTIDE SEQUENCE [LARGE SCALE GENOMIC DNA]</scope>
    <source>
        <strain evidence="3 4">KCTC 52166</strain>
    </source>
</reference>